<keyword evidence="10" id="KW-0998">Cell outer membrane</keyword>
<dbReference type="PANTHER" id="PTHR32552">
    <property type="entry name" value="FERRICHROME IRON RECEPTOR-RELATED"/>
    <property type="match status" value="1"/>
</dbReference>
<keyword evidence="8 11" id="KW-0798">TonB box</keyword>
<dbReference type="InterPro" id="IPR037066">
    <property type="entry name" value="Plug_dom_sf"/>
</dbReference>
<sequence>MLGTALAGLAAASALRPSDNVTSESELTAGSVIMVTGERVRRSEFDTPASVEVFDQQRIEGSVGVDRIEQILELIPNVQLSSGGEGPTIRGQDTTGPTRDLPAFLGGTRPRTTLIVDGRPVSFNEFVFGSAPLWDVDQVEVFRSPQTTTQGQNSIAGAIFVQTSDPSFDPQTRARVIVGNLGTRQASFSATGPIDRDVAIRVAADLRYSHPASKIADRVEGADPNHDVYGLVRGKLLANLSDSVRFQLSLSHSKSQMPQFEAVRPPFKLREDPGASYGTFKIGVDSGTASSTAALSPSLTLKTLFTGGRTEIRRFAPPGLGTTRIAGRDWSGETLFTWDPSETLQTTMGLSHRQATLHQMIDLSQLSGIGRFDDTQRATGIFGEATWLWTSRLHLTAGLRYQSDRQVRTGALAGSTSPIPLNYKKAFDAWLPKLSLSYDVQKNVRVGVLLQRAYNPGGTTLRFDTGQPDNFQAEFLWDTEIFARASLAGGKLTASANLFRYDMTNPQRARSIVIITPTSALVTFADLFNVDRARSEGAELSMDWRPDPSFSARLAIGALSTRITGVPPAYAAFDEKEFQRSPHFSLGAEVMWQVVPRLSVSAQVRHNSGYFSDDLNRADRRVHGWTKVDAQASYAAGQFKIFGYARNLLNTFYLTYFLNPSWATAGDPGKSASGLRQNSRRCPTHNPAAHRASTNSPSTQHHRKAHETGDRVSALQKEV</sequence>
<evidence type="ECO:0000313" key="16">
    <source>
        <dbReference type="Proteomes" id="UP000516134"/>
    </source>
</evidence>
<dbReference type="InterPro" id="IPR036942">
    <property type="entry name" value="Beta-barrel_TonB_sf"/>
</dbReference>
<gene>
    <name evidence="15" type="ORF">H9L15_04905</name>
</gene>
<evidence type="ECO:0000256" key="7">
    <source>
        <dbReference type="ARBA" id="ARBA00023065"/>
    </source>
</evidence>
<dbReference type="SUPFAM" id="SSF56935">
    <property type="entry name" value="Porins"/>
    <property type="match status" value="1"/>
</dbReference>
<feature type="region of interest" description="Disordered" evidence="12">
    <location>
        <begin position="667"/>
        <end position="719"/>
    </location>
</feature>
<name>A0ABX6T4K3_9SPHN</name>
<dbReference type="InterPro" id="IPR000531">
    <property type="entry name" value="Beta-barrel_TonB"/>
</dbReference>
<keyword evidence="9 11" id="KW-0472">Membrane</keyword>
<evidence type="ECO:0000256" key="2">
    <source>
        <dbReference type="ARBA" id="ARBA00022448"/>
    </source>
</evidence>
<evidence type="ECO:0000256" key="5">
    <source>
        <dbReference type="ARBA" id="ARBA00022692"/>
    </source>
</evidence>
<comment type="subcellular location">
    <subcellularLocation>
        <location evidence="1">Cell outer membrane</location>
        <topology evidence="1">Multi-pass membrane protein</topology>
    </subcellularLocation>
</comment>
<keyword evidence="15" id="KW-0675">Receptor</keyword>
<comment type="similarity">
    <text evidence="11">Belongs to the TonB-dependent receptor family.</text>
</comment>
<proteinExistence type="inferred from homology"/>
<keyword evidence="2" id="KW-0813">Transport</keyword>
<evidence type="ECO:0000259" key="13">
    <source>
        <dbReference type="Pfam" id="PF00593"/>
    </source>
</evidence>
<evidence type="ECO:0000256" key="9">
    <source>
        <dbReference type="ARBA" id="ARBA00023136"/>
    </source>
</evidence>
<evidence type="ECO:0000313" key="15">
    <source>
        <dbReference type="EMBL" id="QNP43950.1"/>
    </source>
</evidence>
<evidence type="ECO:0000256" key="1">
    <source>
        <dbReference type="ARBA" id="ARBA00004571"/>
    </source>
</evidence>
<dbReference type="Pfam" id="PF00593">
    <property type="entry name" value="TonB_dep_Rec_b-barrel"/>
    <property type="match status" value="1"/>
</dbReference>
<organism evidence="15 16">
    <name type="scientific">Sphingomonas daechungensis</name>
    <dbReference type="NCBI Taxonomy" id="1176646"/>
    <lineage>
        <taxon>Bacteria</taxon>
        <taxon>Pseudomonadati</taxon>
        <taxon>Pseudomonadota</taxon>
        <taxon>Alphaproteobacteria</taxon>
        <taxon>Sphingomonadales</taxon>
        <taxon>Sphingomonadaceae</taxon>
        <taxon>Sphingomonas</taxon>
    </lineage>
</organism>
<keyword evidence="5" id="KW-0812">Transmembrane</keyword>
<keyword evidence="6" id="KW-0408">Iron</keyword>
<evidence type="ECO:0000256" key="6">
    <source>
        <dbReference type="ARBA" id="ARBA00023004"/>
    </source>
</evidence>
<evidence type="ECO:0000256" key="3">
    <source>
        <dbReference type="ARBA" id="ARBA00022452"/>
    </source>
</evidence>
<dbReference type="EMBL" id="CP060780">
    <property type="protein sequence ID" value="QNP43950.1"/>
    <property type="molecule type" value="Genomic_DNA"/>
</dbReference>
<feature type="domain" description="TonB-dependent receptor-like beta-barrel" evidence="13">
    <location>
        <begin position="293"/>
        <end position="648"/>
    </location>
</feature>
<dbReference type="PANTHER" id="PTHR32552:SF81">
    <property type="entry name" value="TONB-DEPENDENT OUTER MEMBRANE RECEPTOR"/>
    <property type="match status" value="1"/>
</dbReference>
<evidence type="ECO:0000259" key="14">
    <source>
        <dbReference type="Pfam" id="PF07715"/>
    </source>
</evidence>
<dbReference type="InterPro" id="IPR012910">
    <property type="entry name" value="Plug_dom"/>
</dbReference>
<keyword evidence="16" id="KW-1185">Reference proteome</keyword>
<accession>A0ABX6T4K3</accession>
<dbReference type="Proteomes" id="UP000516134">
    <property type="component" value="Chromosome"/>
</dbReference>
<evidence type="ECO:0000256" key="10">
    <source>
        <dbReference type="ARBA" id="ARBA00023237"/>
    </source>
</evidence>
<keyword evidence="7" id="KW-0406">Ion transport</keyword>
<dbReference type="Gene3D" id="2.40.170.20">
    <property type="entry name" value="TonB-dependent receptor, beta-barrel domain"/>
    <property type="match status" value="1"/>
</dbReference>
<dbReference type="Gene3D" id="2.170.130.10">
    <property type="entry name" value="TonB-dependent receptor, plug domain"/>
    <property type="match status" value="1"/>
</dbReference>
<protein>
    <submittedName>
        <fullName evidence="15">TonB-dependent receptor</fullName>
    </submittedName>
</protein>
<feature type="domain" description="TonB-dependent receptor plug" evidence="14">
    <location>
        <begin position="45"/>
        <end position="158"/>
    </location>
</feature>
<keyword evidence="4" id="KW-0410">Iron transport</keyword>
<evidence type="ECO:0000256" key="8">
    <source>
        <dbReference type="ARBA" id="ARBA00023077"/>
    </source>
</evidence>
<evidence type="ECO:0000256" key="12">
    <source>
        <dbReference type="SAM" id="MobiDB-lite"/>
    </source>
</evidence>
<dbReference type="Pfam" id="PF07715">
    <property type="entry name" value="Plug"/>
    <property type="match status" value="1"/>
</dbReference>
<reference evidence="15 16" key="1">
    <citation type="submission" date="2020-08" db="EMBL/GenBank/DDBJ databases">
        <title>Genome sequence of Sphingomonas daechungensis KACC 18115T.</title>
        <authorList>
            <person name="Hyun D.-W."/>
            <person name="Bae J.-W."/>
        </authorList>
    </citation>
    <scope>NUCLEOTIDE SEQUENCE [LARGE SCALE GENOMIC DNA]</scope>
    <source>
        <strain evidence="15 16">KACC 18115</strain>
    </source>
</reference>
<evidence type="ECO:0000256" key="4">
    <source>
        <dbReference type="ARBA" id="ARBA00022496"/>
    </source>
</evidence>
<dbReference type="RefSeq" id="WP_187715374.1">
    <property type="nucleotide sequence ID" value="NZ_CP060780.1"/>
</dbReference>
<evidence type="ECO:0000256" key="11">
    <source>
        <dbReference type="RuleBase" id="RU003357"/>
    </source>
</evidence>
<keyword evidence="3" id="KW-1134">Transmembrane beta strand</keyword>
<dbReference type="InterPro" id="IPR039426">
    <property type="entry name" value="TonB-dep_rcpt-like"/>
</dbReference>